<keyword evidence="2" id="KW-1185">Reference proteome</keyword>
<dbReference type="Proteomes" id="UP000292235">
    <property type="component" value="Chromosome"/>
</dbReference>
<dbReference type="KEGG" id="strr:EKD16_08240"/>
<evidence type="ECO:0000313" key="1">
    <source>
        <dbReference type="EMBL" id="QBI53442.1"/>
    </source>
</evidence>
<accession>A0A4V0ZJG9</accession>
<reference evidence="1 2" key="1">
    <citation type="submission" date="2019-02" db="EMBL/GenBank/DDBJ databases">
        <authorList>
            <person name="Khodamoradi S."/>
            <person name="Hahnke R.L."/>
            <person name="Kaempfer P."/>
            <person name="Schumann P."/>
            <person name="Rohde M."/>
            <person name="Steinert M."/>
            <person name="Luzhetskyy A."/>
            <person name="Wink J."/>
            <person name="Ruckert C."/>
        </authorList>
    </citation>
    <scope>NUCLEOTIDE SEQUENCE [LARGE SCALE GENOMIC DNA]</scope>
    <source>
        <strain evidence="1 2">M2</strain>
    </source>
</reference>
<dbReference type="RefSeq" id="WP_131097809.1">
    <property type="nucleotide sequence ID" value="NZ_CP036455.1"/>
</dbReference>
<proteinExistence type="predicted"/>
<protein>
    <submittedName>
        <fullName evidence="1">Uncharacterized protein</fullName>
    </submittedName>
</protein>
<organism evidence="1 2">
    <name type="scientific">Streptomonospora litoralis</name>
    <dbReference type="NCBI Taxonomy" id="2498135"/>
    <lineage>
        <taxon>Bacteria</taxon>
        <taxon>Bacillati</taxon>
        <taxon>Actinomycetota</taxon>
        <taxon>Actinomycetes</taxon>
        <taxon>Streptosporangiales</taxon>
        <taxon>Nocardiopsidaceae</taxon>
        <taxon>Streptomonospora</taxon>
    </lineage>
</organism>
<gene>
    <name evidence="1" type="ORF">EKD16_08240</name>
</gene>
<dbReference type="AlphaFoldDB" id="A0A4V0ZJG9"/>
<dbReference type="EMBL" id="CP036455">
    <property type="protein sequence ID" value="QBI53442.1"/>
    <property type="molecule type" value="Genomic_DNA"/>
</dbReference>
<evidence type="ECO:0000313" key="2">
    <source>
        <dbReference type="Proteomes" id="UP000292235"/>
    </source>
</evidence>
<sequence>MSEAHPEKPRTTAETLGAYRQELIDAGVREDTAETLMQMVAPTELHEVTVQPPDPEALGSVGVRLVPQFDHDEVAREGERARALFEQAAQRGQTEGPL</sequence>
<name>A0A4V0ZJG9_9ACTN</name>